<accession>A0A267E8H0</accession>
<dbReference type="InterPro" id="IPR036964">
    <property type="entry name" value="RASGEF_cat_dom_sf"/>
</dbReference>
<feature type="domain" description="Ras-GEF" evidence="3">
    <location>
        <begin position="172"/>
        <end position="408"/>
    </location>
</feature>
<dbReference type="SUPFAM" id="SSF48366">
    <property type="entry name" value="Ras GEF"/>
    <property type="match status" value="1"/>
</dbReference>
<dbReference type="InterPro" id="IPR001895">
    <property type="entry name" value="RASGEF_cat_dom"/>
</dbReference>
<dbReference type="EMBL" id="NIVC01002439">
    <property type="protein sequence ID" value="PAA57870.1"/>
    <property type="molecule type" value="Genomic_DNA"/>
</dbReference>
<dbReference type="Gene3D" id="1.20.870.10">
    <property type="entry name" value="Son of sevenless (SoS) protein Chain: S domain 1"/>
    <property type="match status" value="1"/>
</dbReference>
<evidence type="ECO:0000259" key="4">
    <source>
        <dbReference type="PROSITE" id="PS50212"/>
    </source>
</evidence>
<dbReference type="PANTHER" id="PTHR23113">
    <property type="entry name" value="GUANINE NUCLEOTIDE EXCHANGE FACTOR"/>
    <property type="match status" value="1"/>
</dbReference>
<dbReference type="PROSITE" id="PS50009">
    <property type="entry name" value="RASGEF_CAT"/>
    <property type="match status" value="1"/>
</dbReference>
<keyword evidence="1 2" id="KW-0344">Guanine-nucleotide releasing factor</keyword>
<evidence type="ECO:0000313" key="6">
    <source>
        <dbReference type="Proteomes" id="UP000215902"/>
    </source>
</evidence>
<dbReference type="OrthoDB" id="20825at2759"/>
<name>A0A267E8H0_9PLAT</name>
<dbReference type="PROSITE" id="PS00720">
    <property type="entry name" value="RASGEF"/>
    <property type="match status" value="1"/>
</dbReference>
<organism evidence="5 6">
    <name type="scientific">Macrostomum lignano</name>
    <dbReference type="NCBI Taxonomy" id="282301"/>
    <lineage>
        <taxon>Eukaryota</taxon>
        <taxon>Metazoa</taxon>
        <taxon>Spiralia</taxon>
        <taxon>Lophotrochozoa</taxon>
        <taxon>Platyhelminthes</taxon>
        <taxon>Rhabditophora</taxon>
        <taxon>Macrostomorpha</taxon>
        <taxon>Macrostomida</taxon>
        <taxon>Macrostomidae</taxon>
        <taxon>Macrostomum</taxon>
    </lineage>
</organism>
<feature type="non-terminal residue" evidence="5">
    <location>
        <position position="1"/>
    </location>
</feature>
<dbReference type="PROSITE" id="PS50212">
    <property type="entry name" value="RASGEF_NTER"/>
    <property type="match status" value="1"/>
</dbReference>
<dbReference type="Proteomes" id="UP000215902">
    <property type="component" value="Unassembled WGS sequence"/>
</dbReference>
<keyword evidence="6" id="KW-1185">Reference proteome</keyword>
<dbReference type="InterPro" id="IPR023578">
    <property type="entry name" value="Ras_GEF_dom_sf"/>
</dbReference>
<dbReference type="GO" id="GO:0005085">
    <property type="term" value="F:guanyl-nucleotide exchange factor activity"/>
    <property type="evidence" value="ECO:0007669"/>
    <property type="project" value="UniProtKB-KW"/>
</dbReference>
<dbReference type="STRING" id="282301.A0A267E8H0"/>
<dbReference type="PANTHER" id="PTHR23113:SF356">
    <property type="entry name" value="FI05912P-RELATED"/>
    <property type="match status" value="1"/>
</dbReference>
<sequence length="438" mass="48280">GSQDLVFSENRLVSGSLDALIDLFLPCADVAPDPAYSFTFLLTSRLFVAPADLLFELSQCHLAMPHGQERRRLVEHSLALLDQWTKLFPYDFLGRKMSEVLRALCESLARESTDASKRLADLTASLLARLTAAAQAEAELLRHFEVGLRRLQEPPSAGVQGAAAGLLAICSDPAVLADQLTIAELERLRHLGPEELLQSFCQENPRRQPVLLEEKKVHFLEAYAHWFNRLSALTATEVCIRLRKRDRVRAVDQLVAAANACLRQRNFNSAMAILAGLSQAPVARLRRTWTRAAPGCAELEAQLSPAHNFGAYRRLLAEAAGRPAVPFFSLLLRDLFALGELTATRQANGYVNFLKCHEAARLVAQLLAWRGAGSGPAVRRPEVQECLATQPVLSGPALAYASFECEPPDTEAERAAFRQLKERTVPPSYATLRGKKAK</sequence>
<evidence type="ECO:0000313" key="5">
    <source>
        <dbReference type="EMBL" id="PAA57870.1"/>
    </source>
</evidence>
<reference evidence="5 6" key="1">
    <citation type="submission" date="2017-06" db="EMBL/GenBank/DDBJ databases">
        <title>A platform for efficient transgenesis in Macrostomum lignano, a flatworm model organism for stem cell research.</title>
        <authorList>
            <person name="Berezikov E."/>
        </authorList>
    </citation>
    <scope>NUCLEOTIDE SEQUENCE [LARGE SCALE GENOMIC DNA]</scope>
    <source>
        <strain evidence="5">DV1</strain>
        <tissue evidence="5">Whole organism</tissue>
    </source>
</reference>
<gene>
    <name evidence="5" type="ORF">BOX15_Mlig019629g1</name>
</gene>
<evidence type="ECO:0000256" key="1">
    <source>
        <dbReference type="ARBA" id="ARBA00022658"/>
    </source>
</evidence>
<comment type="caution">
    <text evidence="5">The sequence shown here is derived from an EMBL/GenBank/DDBJ whole genome shotgun (WGS) entry which is preliminary data.</text>
</comment>
<dbReference type="SMART" id="SM00147">
    <property type="entry name" value="RasGEF"/>
    <property type="match status" value="1"/>
</dbReference>
<evidence type="ECO:0000256" key="2">
    <source>
        <dbReference type="PROSITE-ProRule" id="PRU00168"/>
    </source>
</evidence>
<dbReference type="GO" id="GO:0005886">
    <property type="term" value="C:plasma membrane"/>
    <property type="evidence" value="ECO:0007669"/>
    <property type="project" value="TreeGrafter"/>
</dbReference>
<evidence type="ECO:0000259" key="3">
    <source>
        <dbReference type="PROSITE" id="PS50009"/>
    </source>
</evidence>
<dbReference type="SMART" id="SM00229">
    <property type="entry name" value="RasGEFN"/>
    <property type="match status" value="1"/>
</dbReference>
<protein>
    <recommendedName>
        <fullName evidence="7">Ras-GEF domain-containing protein</fullName>
    </recommendedName>
</protein>
<evidence type="ECO:0008006" key="7">
    <source>
        <dbReference type="Google" id="ProtNLM"/>
    </source>
</evidence>
<dbReference type="AlphaFoldDB" id="A0A267E8H0"/>
<dbReference type="InterPro" id="IPR008937">
    <property type="entry name" value="Ras-like_GEF"/>
</dbReference>
<dbReference type="Gene3D" id="1.10.840.10">
    <property type="entry name" value="Ras guanine-nucleotide exchange factors catalytic domain"/>
    <property type="match status" value="1"/>
</dbReference>
<dbReference type="Pfam" id="PF00617">
    <property type="entry name" value="RasGEF"/>
    <property type="match status" value="1"/>
</dbReference>
<feature type="domain" description="N-terminal Ras-GEF" evidence="4">
    <location>
        <begin position="8"/>
        <end position="131"/>
    </location>
</feature>
<dbReference type="GO" id="GO:0007265">
    <property type="term" value="P:Ras protein signal transduction"/>
    <property type="evidence" value="ECO:0007669"/>
    <property type="project" value="TreeGrafter"/>
</dbReference>
<dbReference type="InterPro" id="IPR019804">
    <property type="entry name" value="Ras_G-nucl-exch_fac_CS"/>
</dbReference>
<dbReference type="InterPro" id="IPR000651">
    <property type="entry name" value="Ras-like_Gua-exchang_fac_N"/>
</dbReference>
<proteinExistence type="predicted"/>